<dbReference type="Proteomes" id="UP000801428">
    <property type="component" value="Unassembled WGS sequence"/>
</dbReference>
<keyword evidence="6" id="KW-1185">Reference proteome</keyword>
<sequence>MVSFSFTSALAAAAMLMTVSAQSSDDFWSTVTTPTAVASPTTTIAANAMQTIGCFETGTPLVNYGTYKFQSPGNCQFVCLEHGKNILGLSNGIDCWCGDKVPAKDWQVDNSSCTTTCSGTKLENCGGANKIWVMSTGQSLNPPEYYEIPKDSSSSKKASSATPSSSTAAASASASPTKDSNSDSKPNTAGIAAGVVVGVVGLAAIIGGIWFFLRRRRQHQAEADYRRNAAGVNDFINGGKTGASSINDSRIDPSFMDRRQSNGSIADNEDYSRRILKVTNV</sequence>
<reference evidence="5" key="1">
    <citation type="submission" date="2019-04" db="EMBL/GenBank/DDBJ databases">
        <title>Sequencing of skin fungus with MAO and IRED activity.</title>
        <authorList>
            <person name="Marsaioli A.J."/>
            <person name="Bonatto J.M.C."/>
            <person name="Reis Junior O."/>
        </authorList>
    </citation>
    <scope>NUCLEOTIDE SEQUENCE</scope>
    <source>
        <strain evidence="5">30M1</strain>
    </source>
</reference>
<dbReference type="Pfam" id="PF01822">
    <property type="entry name" value="WSC"/>
    <property type="match status" value="1"/>
</dbReference>
<dbReference type="SMART" id="SM00321">
    <property type="entry name" value="WSC"/>
    <property type="match status" value="1"/>
</dbReference>
<feature type="chain" id="PRO_5040275758" description="WSC domain-containing protein" evidence="3">
    <location>
        <begin position="22"/>
        <end position="281"/>
    </location>
</feature>
<proteinExistence type="predicted"/>
<evidence type="ECO:0000313" key="6">
    <source>
        <dbReference type="Proteomes" id="UP000801428"/>
    </source>
</evidence>
<evidence type="ECO:0000259" key="4">
    <source>
        <dbReference type="PROSITE" id="PS51212"/>
    </source>
</evidence>
<keyword evidence="2" id="KW-0472">Membrane</keyword>
<comment type="caution">
    <text evidence="5">The sequence shown here is derived from an EMBL/GenBank/DDBJ whole genome shotgun (WGS) entry which is preliminary data.</text>
</comment>
<evidence type="ECO:0000313" key="5">
    <source>
        <dbReference type="EMBL" id="KAF3004918.1"/>
    </source>
</evidence>
<keyword evidence="2" id="KW-1133">Transmembrane helix</keyword>
<protein>
    <recommendedName>
        <fullName evidence="4">WSC domain-containing protein</fullName>
    </recommendedName>
</protein>
<feature type="compositionally biased region" description="Low complexity" evidence="1">
    <location>
        <begin position="155"/>
        <end position="179"/>
    </location>
</feature>
<evidence type="ECO:0000256" key="1">
    <source>
        <dbReference type="SAM" id="MobiDB-lite"/>
    </source>
</evidence>
<dbReference type="AlphaFoldDB" id="A0A9P4WCJ6"/>
<feature type="domain" description="WSC" evidence="4">
    <location>
        <begin position="48"/>
        <end position="137"/>
    </location>
</feature>
<dbReference type="Gene3D" id="1.20.5.510">
    <property type="entry name" value="Single helix bin"/>
    <property type="match status" value="1"/>
</dbReference>
<feature type="region of interest" description="Disordered" evidence="1">
    <location>
        <begin position="144"/>
        <end position="185"/>
    </location>
</feature>
<dbReference type="EMBL" id="SWKU01000007">
    <property type="protein sequence ID" value="KAF3004918.1"/>
    <property type="molecule type" value="Genomic_DNA"/>
</dbReference>
<keyword evidence="3" id="KW-0732">Signal</keyword>
<gene>
    <name evidence="5" type="ORF">E8E13_006908</name>
</gene>
<dbReference type="InterPro" id="IPR002889">
    <property type="entry name" value="WSC_carb-bd"/>
</dbReference>
<feature type="transmembrane region" description="Helical" evidence="2">
    <location>
        <begin position="189"/>
        <end position="213"/>
    </location>
</feature>
<keyword evidence="2" id="KW-0812">Transmembrane</keyword>
<accession>A0A9P4WCJ6</accession>
<feature type="signal peptide" evidence="3">
    <location>
        <begin position="1"/>
        <end position="21"/>
    </location>
</feature>
<evidence type="ECO:0000256" key="2">
    <source>
        <dbReference type="SAM" id="Phobius"/>
    </source>
</evidence>
<dbReference type="PROSITE" id="PS51212">
    <property type="entry name" value="WSC"/>
    <property type="match status" value="1"/>
</dbReference>
<evidence type="ECO:0000256" key="3">
    <source>
        <dbReference type="SAM" id="SignalP"/>
    </source>
</evidence>
<name>A0A9P4WCJ6_CURKU</name>
<dbReference type="OrthoDB" id="2019572at2759"/>
<organism evidence="5 6">
    <name type="scientific">Curvularia kusanoi</name>
    <name type="common">Cochliobolus kusanoi</name>
    <dbReference type="NCBI Taxonomy" id="90978"/>
    <lineage>
        <taxon>Eukaryota</taxon>
        <taxon>Fungi</taxon>
        <taxon>Dikarya</taxon>
        <taxon>Ascomycota</taxon>
        <taxon>Pezizomycotina</taxon>
        <taxon>Dothideomycetes</taxon>
        <taxon>Pleosporomycetidae</taxon>
        <taxon>Pleosporales</taxon>
        <taxon>Pleosporineae</taxon>
        <taxon>Pleosporaceae</taxon>
        <taxon>Curvularia</taxon>
    </lineage>
</organism>